<evidence type="ECO:0000256" key="1">
    <source>
        <dbReference type="SAM" id="MobiDB-lite"/>
    </source>
</evidence>
<accession>A0A0A6NZ24</accession>
<evidence type="ECO:0000313" key="3">
    <source>
        <dbReference type="Proteomes" id="UP000076962"/>
    </source>
</evidence>
<name>A0A0A6NZ24_9GAMM</name>
<protein>
    <submittedName>
        <fullName evidence="2">Uncharacterized protein</fullName>
    </submittedName>
</protein>
<evidence type="ECO:0000313" key="2">
    <source>
        <dbReference type="EMBL" id="OAD20247.1"/>
    </source>
</evidence>
<dbReference type="Proteomes" id="UP000076962">
    <property type="component" value="Unassembled WGS sequence"/>
</dbReference>
<reference evidence="2 3" key="1">
    <citation type="submission" date="2016-05" db="EMBL/GenBank/DDBJ databases">
        <title>Single-cell genome of chain-forming Candidatus Thiomargarita nelsonii and comparison to other large sulfur-oxidizing bacteria.</title>
        <authorList>
            <person name="Winkel M."/>
            <person name="Salman V."/>
            <person name="Woyke T."/>
            <person name="Schulz-Vogt H."/>
            <person name="Richter M."/>
            <person name="Flood B."/>
            <person name="Bailey J."/>
            <person name="Amann R."/>
            <person name="Mussmann M."/>
        </authorList>
    </citation>
    <scope>NUCLEOTIDE SEQUENCE [LARGE SCALE GENOMIC DNA]</scope>
    <source>
        <strain evidence="2 3">THI036</strain>
    </source>
</reference>
<dbReference type="AlphaFoldDB" id="A0A0A6NZ24"/>
<feature type="region of interest" description="Disordered" evidence="1">
    <location>
        <begin position="1"/>
        <end position="25"/>
    </location>
</feature>
<gene>
    <name evidence="2" type="ORF">THIOM_004064</name>
</gene>
<proteinExistence type="predicted"/>
<sequence length="97" mass="11078">MARKSKSRKSKSKLQSDLATNAFNEGESQLNKHPLFKPFKYKTSLIRSEGNLCPDKAWAVLTTSGHIHVHPKRLAKPENWVYVLAHCLLHLGFEHTK</sequence>
<feature type="compositionally biased region" description="Basic residues" evidence="1">
    <location>
        <begin position="1"/>
        <end position="12"/>
    </location>
</feature>
<dbReference type="EMBL" id="LUTY01002502">
    <property type="protein sequence ID" value="OAD20247.1"/>
    <property type="molecule type" value="Genomic_DNA"/>
</dbReference>
<comment type="caution">
    <text evidence="2">The sequence shown here is derived from an EMBL/GenBank/DDBJ whole genome shotgun (WGS) entry which is preliminary data.</text>
</comment>
<feature type="non-terminal residue" evidence="2">
    <location>
        <position position="97"/>
    </location>
</feature>
<organism evidence="2 3">
    <name type="scientific">Candidatus Thiomargarita nelsonii</name>
    <dbReference type="NCBI Taxonomy" id="1003181"/>
    <lineage>
        <taxon>Bacteria</taxon>
        <taxon>Pseudomonadati</taxon>
        <taxon>Pseudomonadota</taxon>
        <taxon>Gammaproteobacteria</taxon>
        <taxon>Thiotrichales</taxon>
        <taxon>Thiotrichaceae</taxon>
        <taxon>Thiomargarita</taxon>
    </lineage>
</organism>
<keyword evidence="3" id="KW-1185">Reference proteome</keyword>
<feature type="compositionally biased region" description="Polar residues" evidence="1">
    <location>
        <begin position="15"/>
        <end position="25"/>
    </location>
</feature>